<dbReference type="AlphaFoldDB" id="A0A195B1Z7"/>
<gene>
    <name evidence="1" type="ORF">ALC53_11156</name>
</gene>
<name>A0A195B1Z7_9HYME</name>
<accession>A0A195B1Z7</accession>
<evidence type="ECO:0000313" key="1">
    <source>
        <dbReference type="EMBL" id="KYM78501.1"/>
    </source>
</evidence>
<reference evidence="1 2" key="1">
    <citation type="submission" date="2015-09" db="EMBL/GenBank/DDBJ databases">
        <title>Atta colombica WGS genome.</title>
        <authorList>
            <person name="Nygaard S."/>
            <person name="Hu H."/>
            <person name="Boomsma J."/>
            <person name="Zhang G."/>
        </authorList>
    </citation>
    <scope>NUCLEOTIDE SEQUENCE [LARGE SCALE GENOMIC DNA]</scope>
    <source>
        <strain evidence="1">Treedump-2</strain>
        <tissue evidence="1">Whole body</tissue>
    </source>
</reference>
<protein>
    <submittedName>
        <fullName evidence="1">Uncharacterized protein</fullName>
    </submittedName>
</protein>
<sequence>MWILSPVIIYIIEGSKSVIRVRVKGLHQFVRDATYLRTKRTHQIIAFRQKMDIDNYSLQREGSPGQLECEVPVVDKQVSLRGLKTDSQPSFFFALLQSVGFCRYLQIIFTTSPEYHSSIAVAVPHIPRKEYHALIHLDDLLDHNRPMLFRVCLVRSLNGPLSLTICVKRCVFSLLAVSASRLDNELDLNIWIIEIISTKNHAASNAMPSFPNQPGRPEQIAAILNR</sequence>
<organism evidence="1 2">
    <name type="scientific">Atta colombica</name>
    <dbReference type="NCBI Taxonomy" id="520822"/>
    <lineage>
        <taxon>Eukaryota</taxon>
        <taxon>Metazoa</taxon>
        <taxon>Ecdysozoa</taxon>
        <taxon>Arthropoda</taxon>
        <taxon>Hexapoda</taxon>
        <taxon>Insecta</taxon>
        <taxon>Pterygota</taxon>
        <taxon>Neoptera</taxon>
        <taxon>Endopterygota</taxon>
        <taxon>Hymenoptera</taxon>
        <taxon>Apocrita</taxon>
        <taxon>Aculeata</taxon>
        <taxon>Formicoidea</taxon>
        <taxon>Formicidae</taxon>
        <taxon>Myrmicinae</taxon>
        <taxon>Atta</taxon>
    </lineage>
</organism>
<proteinExistence type="predicted"/>
<keyword evidence="2" id="KW-1185">Reference proteome</keyword>
<dbReference type="Proteomes" id="UP000078540">
    <property type="component" value="Unassembled WGS sequence"/>
</dbReference>
<dbReference type="EMBL" id="KQ976662">
    <property type="protein sequence ID" value="KYM78501.1"/>
    <property type="molecule type" value="Genomic_DNA"/>
</dbReference>
<evidence type="ECO:0000313" key="2">
    <source>
        <dbReference type="Proteomes" id="UP000078540"/>
    </source>
</evidence>